<evidence type="ECO:0000313" key="2">
    <source>
        <dbReference type="EMBL" id="MBD9358756.1"/>
    </source>
</evidence>
<comment type="caution">
    <text evidence="2">The sequence shown here is derived from an EMBL/GenBank/DDBJ whole genome shotgun (WGS) entry which is preliminary data.</text>
</comment>
<proteinExistence type="predicted"/>
<sequence length="111" mass="13008">MNKVLIALTLMVACSSAMADRYGHAYYPGVRYGMVYDPVDAMANNQIAAINAQEQADVRHELDEGDFREAQRIMQRDEAIKYQIRQNEAMYDQARDWNRYRYGYGYYDDDD</sequence>
<organism evidence="2 3">
    <name type="scientific">Methylomonas albis</name>
    <dbReference type="NCBI Taxonomy" id="1854563"/>
    <lineage>
        <taxon>Bacteria</taxon>
        <taxon>Pseudomonadati</taxon>
        <taxon>Pseudomonadota</taxon>
        <taxon>Gammaproteobacteria</taxon>
        <taxon>Methylococcales</taxon>
        <taxon>Methylococcaceae</taxon>
        <taxon>Methylomonas</taxon>
    </lineage>
</organism>
<evidence type="ECO:0000313" key="3">
    <source>
        <dbReference type="Proteomes" id="UP000652176"/>
    </source>
</evidence>
<evidence type="ECO:0000256" key="1">
    <source>
        <dbReference type="SAM" id="SignalP"/>
    </source>
</evidence>
<accession>A0ABR9D6L3</accession>
<gene>
    <name evidence="2" type="ORF">IE877_23260</name>
</gene>
<name>A0ABR9D6L3_9GAMM</name>
<protein>
    <submittedName>
        <fullName evidence="2">Uncharacterized protein</fullName>
    </submittedName>
</protein>
<dbReference type="EMBL" id="JACXSS010000001">
    <property type="protein sequence ID" value="MBD9358756.1"/>
    <property type="molecule type" value="Genomic_DNA"/>
</dbReference>
<keyword evidence="1" id="KW-0732">Signal</keyword>
<dbReference type="Proteomes" id="UP000652176">
    <property type="component" value="Unassembled WGS sequence"/>
</dbReference>
<reference evidence="2 3" key="1">
    <citation type="submission" date="2020-09" db="EMBL/GenBank/DDBJ databases">
        <title>Methylomonas albis sp. nov. and Methylomonas fluvii sp. nov.: Two cold-adapted methanotrophs from the River Elbe and an amended description of Methylovulum psychrotolerans strain Eb1.</title>
        <authorList>
            <person name="Bussmann I.K."/>
            <person name="Klings K.-W."/>
            <person name="Warnstedt J."/>
            <person name="Hoppert M."/>
            <person name="Saborowski A."/>
            <person name="Horn F."/>
            <person name="Liebner S."/>
        </authorList>
    </citation>
    <scope>NUCLEOTIDE SEQUENCE [LARGE SCALE GENOMIC DNA]</scope>
    <source>
        <strain evidence="2 3">EbA</strain>
    </source>
</reference>
<feature type="signal peptide" evidence="1">
    <location>
        <begin position="1"/>
        <end position="19"/>
    </location>
</feature>
<dbReference type="RefSeq" id="WP_192376952.1">
    <property type="nucleotide sequence ID" value="NZ_CAJHIV010000001.1"/>
</dbReference>
<feature type="chain" id="PRO_5046697804" evidence="1">
    <location>
        <begin position="20"/>
        <end position="111"/>
    </location>
</feature>
<keyword evidence="3" id="KW-1185">Reference proteome</keyword>